<dbReference type="GO" id="GO:0016226">
    <property type="term" value="P:iron-sulfur cluster assembly"/>
    <property type="evidence" value="ECO:0007669"/>
    <property type="project" value="TreeGrafter"/>
</dbReference>
<keyword evidence="5" id="KW-1185">Reference proteome</keyword>
<feature type="compositionally biased region" description="Polar residues" evidence="2">
    <location>
        <begin position="285"/>
        <end position="294"/>
    </location>
</feature>
<proteinExistence type="predicted"/>
<dbReference type="STRING" id="1058.SAMN05421783_1179"/>
<dbReference type="AlphaFoldDB" id="A0A1H2ZS08"/>
<protein>
    <recommendedName>
        <fullName evidence="3">GCVT N-terminal domain-containing protein</fullName>
    </recommendedName>
</protein>
<evidence type="ECO:0000259" key="3">
    <source>
        <dbReference type="Pfam" id="PF01571"/>
    </source>
</evidence>
<evidence type="ECO:0000313" key="4">
    <source>
        <dbReference type="EMBL" id="SDX20352.1"/>
    </source>
</evidence>
<dbReference type="PIRSF" id="PIRSF006487">
    <property type="entry name" value="GcvT"/>
    <property type="match status" value="1"/>
</dbReference>
<dbReference type="PANTHER" id="PTHR22602:SF0">
    <property type="entry name" value="TRANSFERASE CAF17, MITOCHONDRIAL-RELATED"/>
    <property type="match status" value="1"/>
</dbReference>
<dbReference type="NCBIfam" id="TIGR03317">
    <property type="entry name" value="ygfZ_signature"/>
    <property type="match status" value="1"/>
</dbReference>
<dbReference type="Pfam" id="PF01571">
    <property type="entry name" value="GCV_T"/>
    <property type="match status" value="1"/>
</dbReference>
<evidence type="ECO:0000256" key="1">
    <source>
        <dbReference type="PIRSR" id="PIRSR006487-1"/>
    </source>
</evidence>
<dbReference type="SUPFAM" id="SSF103025">
    <property type="entry name" value="Folate-binding domain"/>
    <property type="match status" value="1"/>
</dbReference>
<dbReference type="PANTHER" id="PTHR22602">
    <property type="entry name" value="TRANSFERASE CAF17, MITOCHONDRIAL-RELATED"/>
    <property type="match status" value="1"/>
</dbReference>
<dbReference type="OrthoDB" id="9796287at2"/>
<dbReference type="InterPro" id="IPR045179">
    <property type="entry name" value="YgfZ/GcvT"/>
</dbReference>
<dbReference type="Gene3D" id="3.30.70.1630">
    <property type="match status" value="1"/>
</dbReference>
<dbReference type="Gene3D" id="3.30.70.1400">
    <property type="entry name" value="Aminomethyltransferase beta-barrel domains"/>
    <property type="match status" value="1"/>
</dbReference>
<accession>A0A1H2ZS08</accession>
<dbReference type="RefSeq" id="WP_093034682.1">
    <property type="nucleotide sequence ID" value="NZ_FNNZ01000017.1"/>
</dbReference>
<feature type="region of interest" description="Disordered" evidence="2">
    <location>
        <begin position="321"/>
        <end position="349"/>
    </location>
</feature>
<reference evidence="5" key="1">
    <citation type="submission" date="2016-10" db="EMBL/GenBank/DDBJ databases">
        <authorList>
            <person name="Varghese N."/>
            <person name="Submissions S."/>
        </authorList>
    </citation>
    <scope>NUCLEOTIDE SEQUENCE [LARGE SCALE GENOMIC DNA]</scope>
    <source>
        <strain evidence="5">DSM 217</strain>
    </source>
</reference>
<organism evidence="4 5">
    <name type="scientific">Thiocapsa roseopersicina</name>
    <dbReference type="NCBI Taxonomy" id="1058"/>
    <lineage>
        <taxon>Bacteria</taxon>
        <taxon>Pseudomonadati</taxon>
        <taxon>Pseudomonadota</taxon>
        <taxon>Gammaproteobacteria</taxon>
        <taxon>Chromatiales</taxon>
        <taxon>Chromatiaceae</taxon>
        <taxon>Thiocapsa</taxon>
    </lineage>
</organism>
<dbReference type="Gene3D" id="2.40.30.160">
    <property type="match status" value="1"/>
</dbReference>
<dbReference type="InterPro" id="IPR006222">
    <property type="entry name" value="GCVT_N"/>
</dbReference>
<dbReference type="InterPro" id="IPR029043">
    <property type="entry name" value="GcvT/YgfZ_C"/>
</dbReference>
<dbReference type="SUPFAM" id="SSF101790">
    <property type="entry name" value="Aminomethyltransferase beta-barrel domain"/>
    <property type="match status" value="1"/>
</dbReference>
<evidence type="ECO:0000313" key="5">
    <source>
        <dbReference type="Proteomes" id="UP000198816"/>
    </source>
</evidence>
<feature type="region of interest" description="Disordered" evidence="2">
    <location>
        <begin position="269"/>
        <end position="297"/>
    </location>
</feature>
<gene>
    <name evidence="4" type="ORF">SAMN05421783_1179</name>
</gene>
<sequence length="349" mass="37853">MHPVWRDHLTATSVRIDEDGIPRFPEPAPGAKPDCRLFDLSHLGLLAVRGEDAFGFLQGQLSNDIRELSESHVHWSSHCSQKGRMLASFLVIRVGDTFYLQLPAERVPDLLKRLRMFILRSRVTIDEASDELVRIAIAGDCAAAAVGDCGFPVPTSENGLALADGIAVVRLPGPEPRLEIIGPPEPLCALWDALQAQAAPANTDAWTLLDIRAGIPSVYNDTADTFVPQMANMQLIDGVSFHKGCYTGQEIVARMQYLGKLKRRMYVGEVESETPPRPGDALFSPDSTSQQGSGTVVAASPLDKGRYALLAVVEIKAAESSEVRLSEDGPPVRLEAPPYGFPMEEAATT</sequence>
<evidence type="ECO:0000256" key="2">
    <source>
        <dbReference type="SAM" id="MobiDB-lite"/>
    </source>
</evidence>
<dbReference type="InterPro" id="IPR017703">
    <property type="entry name" value="YgfZ/GCV_T_CS"/>
</dbReference>
<name>A0A1H2ZS08_THIRO</name>
<dbReference type="Proteomes" id="UP000198816">
    <property type="component" value="Unassembled WGS sequence"/>
</dbReference>
<feature type="domain" description="GCVT N-terminal" evidence="3">
    <location>
        <begin position="35"/>
        <end position="145"/>
    </location>
</feature>
<feature type="binding site" evidence="1">
    <location>
        <position position="179"/>
    </location>
    <ligand>
        <name>substrate</name>
    </ligand>
</feature>
<dbReference type="EMBL" id="FNNZ01000017">
    <property type="protein sequence ID" value="SDX20352.1"/>
    <property type="molecule type" value="Genomic_DNA"/>
</dbReference>